<dbReference type="Pfam" id="PF01553">
    <property type="entry name" value="Acyltransferase"/>
    <property type="match status" value="1"/>
</dbReference>
<organism evidence="10 11">
    <name type="scientific">Pelagibacterium luteolum</name>
    <dbReference type="NCBI Taxonomy" id="440168"/>
    <lineage>
        <taxon>Bacteria</taxon>
        <taxon>Pseudomonadati</taxon>
        <taxon>Pseudomonadota</taxon>
        <taxon>Alphaproteobacteria</taxon>
        <taxon>Hyphomicrobiales</taxon>
        <taxon>Devosiaceae</taxon>
        <taxon>Pelagibacterium</taxon>
    </lineage>
</organism>
<evidence type="ECO:0000259" key="9">
    <source>
        <dbReference type="SMART" id="SM00563"/>
    </source>
</evidence>
<dbReference type="InterPro" id="IPR002123">
    <property type="entry name" value="Plipid/glycerol_acylTrfase"/>
</dbReference>
<evidence type="ECO:0000256" key="5">
    <source>
        <dbReference type="ARBA" id="ARBA00023098"/>
    </source>
</evidence>
<dbReference type="GO" id="GO:0006629">
    <property type="term" value="P:lipid metabolic process"/>
    <property type="evidence" value="ECO:0007669"/>
    <property type="project" value="UniProtKB-KW"/>
</dbReference>
<dbReference type="CDD" id="cd07989">
    <property type="entry name" value="LPLAT_AGPAT-like"/>
    <property type="match status" value="1"/>
</dbReference>
<dbReference type="RefSeq" id="WP_090591161.1">
    <property type="nucleotide sequence ID" value="NZ_FNCS01000001.1"/>
</dbReference>
<evidence type="ECO:0000256" key="4">
    <source>
        <dbReference type="ARBA" id="ARBA00022989"/>
    </source>
</evidence>
<evidence type="ECO:0000256" key="3">
    <source>
        <dbReference type="ARBA" id="ARBA00022692"/>
    </source>
</evidence>
<dbReference type="SUPFAM" id="SSF69593">
    <property type="entry name" value="Glycerol-3-phosphate (1)-acyltransferase"/>
    <property type="match status" value="1"/>
</dbReference>
<keyword evidence="6 8" id="KW-0472">Membrane</keyword>
<accession>A0A1G7SLS9</accession>
<evidence type="ECO:0000256" key="2">
    <source>
        <dbReference type="ARBA" id="ARBA00022679"/>
    </source>
</evidence>
<feature type="transmembrane region" description="Helical" evidence="8">
    <location>
        <begin position="34"/>
        <end position="53"/>
    </location>
</feature>
<dbReference type="PANTHER" id="PTHR23063">
    <property type="entry name" value="PHOSPHOLIPID ACYLTRANSFERASE"/>
    <property type="match status" value="1"/>
</dbReference>
<dbReference type="STRING" id="440168.SAMN04487974_101585"/>
<reference evidence="10 11" key="1">
    <citation type="submission" date="2016-10" db="EMBL/GenBank/DDBJ databases">
        <authorList>
            <person name="de Groot N.N."/>
        </authorList>
    </citation>
    <scope>NUCLEOTIDE SEQUENCE [LARGE SCALE GENOMIC DNA]</scope>
    <source>
        <strain evidence="10 11">CGMCC 1.10267</strain>
    </source>
</reference>
<evidence type="ECO:0000313" key="10">
    <source>
        <dbReference type="EMBL" id="SDG23872.1"/>
    </source>
</evidence>
<evidence type="ECO:0000313" key="11">
    <source>
        <dbReference type="Proteomes" id="UP000199495"/>
    </source>
</evidence>
<keyword evidence="3 8" id="KW-0812">Transmembrane</keyword>
<evidence type="ECO:0000256" key="8">
    <source>
        <dbReference type="SAM" id="Phobius"/>
    </source>
</evidence>
<evidence type="ECO:0000256" key="6">
    <source>
        <dbReference type="ARBA" id="ARBA00023136"/>
    </source>
</evidence>
<name>A0A1G7SLS9_9HYPH</name>
<keyword evidence="11" id="KW-1185">Reference proteome</keyword>
<dbReference type="AlphaFoldDB" id="A0A1G7SLS9"/>
<dbReference type="GO" id="GO:0016020">
    <property type="term" value="C:membrane"/>
    <property type="evidence" value="ECO:0007669"/>
    <property type="project" value="UniProtKB-SubCell"/>
</dbReference>
<proteinExistence type="predicted"/>
<sequence>MVLRLAFLSLVLLPFTLVGLPVQLVVLALRLPEWWVLPLVFFKIAAFGLGLRVRVVGEPLQKAPVLLVANHTGWLDIIAIASKIPVSFVAKSDVGGWPIIGWLARLQKTVFVDRTRRTDTGRTSGEMRDRLASGTPVLLFAEGTSDIGTHVLPFRSALLGAAMDDKTLIQPLAIAYTAISGLPLSRHERPVLAWVGDMALGDNLWSILKSGPKDITIALGTPFAGNGDRKASAQRAHAQVRQMLNALNRRHPLPNPQDLV</sequence>
<dbReference type="PANTHER" id="PTHR23063:SF52">
    <property type="entry name" value="LYSOPHOSPHATIDYLCHOLINE ACYLTRANSFERASE"/>
    <property type="match status" value="1"/>
</dbReference>
<dbReference type="SMART" id="SM00563">
    <property type="entry name" value="PlsC"/>
    <property type="match status" value="1"/>
</dbReference>
<gene>
    <name evidence="10" type="ORF">SAMN04487974_101585</name>
</gene>
<dbReference type="EMBL" id="FNCS01000001">
    <property type="protein sequence ID" value="SDG23872.1"/>
    <property type="molecule type" value="Genomic_DNA"/>
</dbReference>
<feature type="domain" description="Phospholipid/glycerol acyltransferase" evidence="9">
    <location>
        <begin position="65"/>
        <end position="177"/>
    </location>
</feature>
<keyword evidence="5" id="KW-0443">Lipid metabolism</keyword>
<dbReference type="Proteomes" id="UP000199495">
    <property type="component" value="Unassembled WGS sequence"/>
</dbReference>
<comment type="subcellular location">
    <subcellularLocation>
        <location evidence="1">Membrane</location>
    </subcellularLocation>
</comment>
<keyword evidence="2 10" id="KW-0808">Transferase</keyword>
<protein>
    <submittedName>
        <fullName evidence="10">Lyso-ornithine lipid acyltransferase</fullName>
    </submittedName>
</protein>
<keyword evidence="4 8" id="KW-1133">Transmembrane helix</keyword>
<dbReference type="OrthoDB" id="9806880at2"/>
<keyword evidence="7 10" id="KW-0012">Acyltransferase</keyword>
<evidence type="ECO:0000256" key="7">
    <source>
        <dbReference type="ARBA" id="ARBA00023315"/>
    </source>
</evidence>
<evidence type="ECO:0000256" key="1">
    <source>
        <dbReference type="ARBA" id="ARBA00004370"/>
    </source>
</evidence>
<dbReference type="GO" id="GO:0016746">
    <property type="term" value="F:acyltransferase activity"/>
    <property type="evidence" value="ECO:0007669"/>
    <property type="project" value="UniProtKB-KW"/>
</dbReference>